<dbReference type="GO" id="GO:0005634">
    <property type="term" value="C:nucleus"/>
    <property type="evidence" value="ECO:0007669"/>
    <property type="project" value="TreeGrafter"/>
</dbReference>
<dbReference type="SUPFAM" id="SSF51197">
    <property type="entry name" value="Clavaminate synthase-like"/>
    <property type="match status" value="1"/>
</dbReference>
<accession>A0A5E8BBD5</accession>
<feature type="region of interest" description="Disordered" evidence="1">
    <location>
        <begin position="1"/>
        <end position="35"/>
    </location>
</feature>
<dbReference type="GeneID" id="43580639"/>
<dbReference type="Pfam" id="PF13621">
    <property type="entry name" value="Cupin_8"/>
    <property type="match status" value="1"/>
</dbReference>
<dbReference type="Gene3D" id="1.20.1280.50">
    <property type="match status" value="1"/>
</dbReference>
<dbReference type="InterPro" id="IPR041667">
    <property type="entry name" value="Cupin_8"/>
</dbReference>
<dbReference type="InterPro" id="IPR001810">
    <property type="entry name" value="F-box_dom"/>
</dbReference>
<dbReference type="RefSeq" id="XP_031852430.1">
    <property type="nucleotide sequence ID" value="XM_031996539.1"/>
</dbReference>
<feature type="region of interest" description="Disordered" evidence="1">
    <location>
        <begin position="520"/>
        <end position="564"/>
    </location>
</feature>
<dbReference type="Proteomes" id="UP000398389">
    <property type="component" value="Unassembled WGS sequence"/>
</dbReference>
<reference evidence="3 4" key="1">
    <citation type="submission" date="2019-09" db="EMBL/GenBank/DDBJ databases">
        <authorList>
            <person name="Brejova B."/>
        </authorList>
    </citation>
    <scope>NUCLEOTIDE SEQUENCE [LARGE SCALE GENOMIC DNA]</scope>
</reference>
<evidence type="ECO:0000259" key="2">
    <source>
        <dbReference type="PROSITE" id="PS51184"/>
    </source>
</evidence>
<dbReference type="Pfam" id="PF12937">
    <property type="entry name" value="F-box-like"/>
    <property type="match status" value="1"/>
</dbReference>
<dbReference type="PROSITE" id="PS51184">
    <property type="entry name" value="JMJC"/>
    <property type="match status" value="1"/>
</dbReference>
<evidence type="ECO:0000313" key="3">
    <source>
        <dbReference type="EMBL" id="VVT48521.1"/>
    </source>
</evidence>
<sequence>MPESVIPQVRKITSEESEDPSRSSKRPKKHHVPRSTVFVPTLTRAHPLRIRPSGNALLLADKSPDGKPPRSRTDTLGPYFGRLPDELLMTILQDVEHSQDLLALGHTCKAMFAYCWNDELWKHMVYRDPKKRAPKKWYGTWRRTFWEMTAPKEKEENDEGEGEVKAEKSDEARVDCRDIVFSDLLYRPFQCAQIDYKKILERALQEDIEEEQENGTGESKLIPIFKEDDMSLAKYNQEWYNKPFMLNLTTPIADWTVDNLVERFSETIFRQEYMDWTLKVYNEYMQDNSDESPLYLFDCRSEAMRARTVRIRDPETGKKTSVQVGGELSREYRMPASVFTDKNNDVFTVFGPQVRPNHRWLIVGPARSGSSFHKDPNATSAWNVVLTGHKYWIMFPSFRSGSDGVGQSLAPPPGVGTDAAESEVTAPVSIAEWFQSGYYDLARATPGFCHGICGPGQMVHVPGGWWHLVVNLDECMALTGNFVPVVRVPDVIDFLHNKHDQISGFRWSAVERALKTGYGEEYGSSNGKKEGAKKEIEVEDEDEDEDEDQARSGSSMEEDDDECGCDDGVDMSKYVFYLFVRRILQSGNSEFIGALSKAFVRMPLLMLLRDRDHARQLEQAKQGDESESQQHMVSKKWQKLVGNGNGNGPESGEQDEERKQSGGFSFGFAIEDDELDDEAALFE</sequence>
<feature type="region of interest" description="Disordered" evidence="1">
    <location>
        <begin position="616"/>
        <end position="663"/>
    </location>
</feature>
<dbReference type="Gene3D" id="2.60.120.650">
    <property type="entry name" value="Cupin"/>
    <property type="match status" value="1"/>
</dbReference>
<gene>
    <name evidence="3" type="ORF">SAPINGB_P001819</name>
</gene>
<evidence type="ECO:0000256" key="1">
    <source>
        <dbReference type="SAM" id="MobiDB-lite"/>
    </source>
</evidence>
<feature type="compositionally biased region" description="Acidic residues" evidence="1">
    <location>
        <begin position="537"/>
        <end position="548"/>
    </location>
</feature>
<dbReference type="GO" id="GO:0000987">
    <property type="term" value="F:cis-regulatory region sequence-specific DNA binding"/>
    <property type="evidence" value="ECO:0007669"/>
    <property type="project" value="TreeGrafter"/>
</dbReference>
<dbReference type="SUPFAM" id="SSF81383">
    <property type="entry name" value="F-box domain"/>
    <property type="match status" value="1"/>
</dbReference>
<dbReference type="PANTHER" id="PTHR12480:SF21">
    <property type="entry name" value="JMJC DOMAIN-CONTAINING PROTEIN 8"/>
    <property type="match status" value="1"/>
</dbReference>
<proteinExistence type="predicted"/>
<evidence type="ECO:0000313" key="4">
    <source>
        <dbReference type="Proteomes" id="UP000398389"/>
    </source>
</evidence>
<feature type="compositionally biased region" description="Basic and acidic residues" evidence="1">
    <location>
        <begin position="527"/>
        <end position="536"/>
    </location>
</feature>
<name>A0A5E8BBD5_9ASCO</name>
<protein>
    <recommendedName>
        <fullName evidence="2">JmjC domain-containing protein</fullName>
    </recommendedName>
</protein>
<organism evidence="3 4">
    <name type="scientific">Magnusiomyces paraingens</name>
    <dbReference type="NCBI Taxonomy" id="2606893"/>
    <lineage>
        <taxon>Eukaryota</taxon>
        <taxon>Fungi</taxon>
        <taxon>Dikarya</taxon>
        <taxon>Ascomycota</taxon>
        <taxon>Saccharomycotina</taxon>
        <taxon>Dipodascomycetes</taxon>
        <taxon>Dipodascales</taxon>
        <taxon>Dipodascaceae</taxon>
        <taxon>Magnusiomyces</taxon>
    </lineage>
</organism>
<dbReference type="AlphaFoldDB" id="A0A5E8BBD5"/>
<dbReference type="InterPro" id="IPR003347">
    <property type="entry name" value="JmjC_dom"/>
</dbReference>
<feature type="domain" description="JmjC" evidence="2">
    <location>
        <begin position="323"/>
        <end position="499"/>
    </location>
</feature>
<dbReference type="InterPro" id="IPR036047">
    <property type="entry name" value="F-box-like_dom_sf"/>
</dbReference>
<dbReference type="SMART" id="SM00558">
    <property type="entry name" value="JmjC"/>
    <property type="match status" value="1"/>
</dbReference>
<dbReference type="PANTHER" id="PTHR12480">
    <property type="entry name" value="ARGININE DEMETHYLASE AND LYSYL-HYDROXYLASE JMJD"/>
    <property type="match status" value="1"/>
</dbReference>
<feature type="compositionally biased region" description="Basic residues" evidence="1">
    <location>
        <begin position="23"/>
        <end position="33"/>
    </location>
</feature>
<dbReference type="EMBL" id="CABVLU010000002">
    <property type="protein sequence ID" value="VVT48521.1"/>
    <property type="molecule type" value="Genomic_DNA"/>
</dbReference>
<dbReference type="InterPro" id="IPR050910">
    <property type="entry name" value="JMJD6_ArgDemeth/LysHydrox"/>
</dbReference>
<dbReference type="OrthoDB" id="424465at2759"/>
<keyword evidence="4" id="KW-1185">Reference proteome</keyword>